<dbReference type="RefSeq" id="WP_076801418.1">
    <property type="nucleotide sequence ID" value="NZ_CP031003.1"/>
</dbReference>
<dbReference type="GO" id="GO:0046872">
    <property type="term" value="F:metal ion binding"/>
    <property type="evidence" value="ECO:0007669"/>
    <property type="project" value="UniProtKB-KW"/>
</dbReference>
<evidence type="ECO:0000256" key="4">
    <source>
        <dbReference type="ARBA" id="ARBA00022741"/>
    </source>
</evidence>
<dbReference type="EMBL" id="CP031003">
    <property type="protein sequence ID" value="AXN35084.1"/>
    <property type="molecule type" value="Genomic_DNA"/>
</dbReference>
<dbReference type="Proteomes" id="UP000257607">
    <property type="component" value="Chromosome"/>
</dbReference>
<evidence type="ECO:0000256" key="9">
    <source>
        <dbReference type="ARBA" id="ARBA00044145"/>
    </source>
</evidence>
<keyword evidence="1 13" id="KW-0808">Transferase</keyword>
<proteinExistence type="predicted"/>
<dbReference type="AlphaFoldDB" id="A0A385ABT1"/>
<evidence type="ECO:0000256" key="3">
    <source>
        <dbReference type="ARBA" id="ARBA00022723"/>
    </source>
</evidence>
<sequence length="460" mass="53680">MYDCSKEFNKFYRTEVVLSAKDENELREKRKLNIKRLKDGLTEYNTENGTNYKVSENRIQGSMAMHTAVQNDENDYDIDVGIVFEAENLDDMGPLATRNMVANALERKTKQFAESPDVKTSCVRLNYSSTGYHIDFAVFDRERNSIGENEYIYKHAGVKWTPRGIKALEEWFSNETKSKGNDFRKIVRLSKMFCKSQPAWKNMPSGLIQTVLCEEKYASNYSRIDELFYYTMSAIVDRLEIWLEVAAPVDNGRPLVTREVDYTRMKNWKNRLKSKLDSLDILFENNCGHNDAINAWYGFFNHKFWENNGMTSTRRSFDVDKVHRISETEEFIEDLYPVHEQYEVNIDCKVSGNGFRVMPIGDYLDKYVPRFKKFIPYNFSIDCKVAYTDCPSYDKILWKVLNVGEEARRRNDIRGRIEDRGEKINENSTFKGNHYIECYLIKNGICVGIGHINVPIGQEA</sequence>
<evidence type="ECO:0000313" key="14">
    <source>
        <dbReference type="Proteomes" id="UP000257607"/>
    </source>
</evidence>
<evidence type="ECO:0000256" key="6">
    <source>
        <dbReference type="ARBA" id="ARBA00022842"/>
    </source>
</evidence>
<keyword evidence="8" id="KW-0051">Antiviral defense</keyword>
<evidence type="ECO:0000256" key="10">
    <source>
        <dbReference type="ARBA" id="ARBA00048304"/>
    </source>
</evidence>
<feature type="domain" description="Adenylyl/Guanylyl and SMODS C-terminal sensor" evidence="11">
    <location>
        <begin position="327"/>
        <end position="456"/>
    </location>
</feature>
<keyword evidence="5" id="KW-0067">ATP-binding</keyword>
<dbReference type="Pfam" id="PF21654">
    <property type="entry name" value="DncV-like_NTFase"/>
    <property type="match status" value="1"/>
</dbReference>
<evidence type="ECO:0000313" key="13">
    <source>
        <dbReference type="EMBL" id="AXN35084.1"/>
    </source>
</evidence>
<evidence type="ECO:0000256" key="8">
    <source>
        <dbReference type="ARBA" id="ARBA00023118"/>
    </source>
</evidence>
<keyword evidence="6" id="KW-0460">Magnesium</keyword>
<evidence type="ECO:0000256" key="5">
    <source>
        <dbReference type="ARBA" id="ARBA00022840"/>
    </source>
</evidence>
<keyword evidence="4" id="KW-0547">Nucleotide-binding</keyword>
<dbReference type="Pfam" id="PF18134">
    <property type="entry name" value="AGS_C"/>
    <property type="match status" value="1"/>
</dbReference>
<dbReference type="GO" id="GO:0009117">
    <property type="term" value="P:nucleotide metabolic process"/>
    <property type="evidence" value="ECO:0007669"/>
    <property type="project" value="UniProtKB-KW"/>
</dbReference>
<evidence type="ECO:0000259" key="12">
    <source>
        <dbReference type="Pfam" id="PF21654"/>
    </source>
</evidence>
<evidence type="ECO:0000256" key="2">
    <source>
        <dbReference type="ARBA" id="ARBA00022695"/>
    </source>
</evidence>
<comment type="catalytic activity">
    <reaction evidence="10">
        <text>GTP + ATP = 3',3'-cGAMP + 2 diphosphate</text>
        <dbReference type="Rhea" id="RHEA:35647"/>
        <dbReference type="ChEBI" id="CHEBI:30616"/>
        <dbReference type="ChEBI" id="CHEBI:33019"/>
        <dbReference type="ChEBI" id="CHEBI:37565"/>
        <dbReference type="ChEBI" id="CHEBI:71501"/>
    </reaction>
    <physiologicalReaction direction="left-to-right" evidence="10">
        <dbReference type="Rhea" id="RHEA:35648"/>
    </physiologicalReaction>
</comment>
<accession>A0A385ABT1</accession>
<gene>
    <name evidence="13" type="ORF">DT351_01330</name>
</gene>
<feature type="domain" description="Cyclic GMP-AMP synthase DncV-like nucleotidyltransferase" evidence="12">
    <location>
        <begin position="58"/>
        <end position="139"/>
    </location>
</feature>
<keyword evidence="7" id="KW-0546">Nucleotide metabolism</keyword>
<protein>
    <recommendedName>
        <fullName evidence="9">Cyclic GMP-AMP synthase</fullName>
    </recommendedName>
</protein>
<evidence type="ECO:0000259" key="11">
    <source>
        <dbReference type="Pfam" id="PF18134"/>
    </source>
</evidence>
<dbReference type="GO" id="GO:0016779">
    <property type="term" value="F:nucleotidyltransferase activity"/>
    <property type="evidence" value="ECO:0007669"/>
    <property type="project" value="UniProtKB-KW"/>
</dbReference>
<dbReference type="InterPro" id="IPR048445">
    <property type="entry name" value="DncV-like_NTFase"/>
</dbReference>
<reference evidence="13 14" key="1">
    <citation type="submission" date="2018-07" db="EMBL/GenBank/DDBJ databases">
        <title>Lactobacillus curvatus genome sequence.</title>
        <authorList>
            <person name="Prechtl R."/>
        </authorList>
    </citation>
    <scope>NUCLEOTIDE SEQUENCE [LARGE SCALE GENOMIC DNA]</scope>
    <source>
        <strain evidence="13 14">TMW 1.1928</strain>
    </source>
</reference>
<keyword evidence="3" id="KW-0479">Metal-binding</keyword>
<dbReference type="GO" id="GO:0051607">
    <property type="term" value="P:defense response to virus"/>
    <property type="evidence" value="ECO:0007669"/>
    <property type="project" value="UniProtKB-KW"/>
</dbReference>
<dbReference type="InterPro" id="IPR040511">
    <property type="entry name" value="AGS_C"/>
</dbReference>
<dbReference type="GO" id="GO:0005524">
    <property type="term" value="F:ATP binding"/>
    <property type="evidence" value="ECO:0007669"/>
    <property type="project" value="UniProtKB-KW"/>
</dbReference>
<evidence type="ECO:0000256" key="1">
    <source>
        <dbReference type="ARBA" id="ARBA00022679"/>
    </source>
</evidence>
<organism evidence="13 14">
    <name type="scientific">Latilactobacillus curvatus</name>
    <name type="common">Lactobacillus curvatus</name>
    <dbReference type="NCBI Taxonomy" id="28038"/>
    <lineage>
        <taxon>Bacteria</taxon>
        <taxon>Bacillati</taxon>
        <taxon>Bacillota</taxon>
        <taxon>Bacilli</taxon>
        <taxon>Lactobacillales</taxon>
        <taxon>Lactobacillaceae</taxon>
        <taxon>Latilactobacillus</taxon>
    </lineage>
</organism>
<name>A0A385ABT1_LATCU</name>
<evidence type="ECO:0000256" key="7">
    <source>
        <dbReference type="ARBA" id="ARBA00023080"/>
    </source>
</evidence>
<keyword evidence="2" id="KW-0548">Nucleotidyltransferase</keyword>